<dbReference type="Proteomes" id="UP001157109">
    <property type="component" value="Unassembled WGS sequence"/>
</dbReference>
<comment type="caution">
    <text evidence="8">The sequence shown here is derived from an EMBL/GenBank/DDBJ whole genome shotgun (WGS) entry which is preliminary data.</text>
</comment>
<evidence type="ECO:0000256" key="2">
    <source>
        <dbReference type="ARBA" id="ARBA00022448"/>
    </source>
</evidence>
<feature type="transmembrane region" description="Helical" evidence="7">
    <location>
        <begin position="44"/>
        <end position="68"/>
    </location>
</feature>
<accession>A0ABQ6HRD6</accession>
<evidence type="ECO:0000256" key="7">
    <source>
        <dbReference type="SAM" id="Phobius"/>
    </source>
</evidence>
<proteinExistence type="predicted"/>
<keyword evidence="6 7" id="KW-0472">Membrane</keyword>
<comment type="subcellular location">
    <subcellularLocation>
        <location evidence="1">Cell membrane</location>
        <topology evidence="1">Multi-pass membrane protein</topology>
    </subcellularLocation>
</comment>
<evidence type="ECO:0008006" key="10">
    <source>
        <dbReference type="Google" id="ProtNLM"/>
    </source>
</evidence>
<keyword evidence="3" id="KW-1003">Cell membrane</keyword>
<dbReference type="RefSeq" id="WP_241444877.1">
    <property type="nucleotide sequence ID" value="NZ_BSUJ01000001.1"/>
</dbReference>
<keyword evidence="9" id="KW-1185">Reference proteome</keyword>
<dbReference type="PANTHER" id="PTHR23513">
    <property type="entry name" value="INTEGRAL MEMBRANE EFFLUX PROTEIN-RELATED"/>
    <property type="match status" value="1"/>
</dbReference>
<sequence length="160" mass="16000">MATVALTFGVLEIDGSPGALALVLAARTGACCLLLLLTHTASIATLVVLEAVNGAVTAFTMPAMLGIVPELVPRPLLQQANALLSFTRSGMQILGPTIAALLVVGVGAGWALAFDALTYVLAIGCLARVRLPAARASGPDHPLLSCGRAGPSSPCDAGCG</sequence>
<keyword evidence="2" id="KW-0813">Transport</keyword>
<evidence type="ECO:0000256" key="6">
    <source>
        <dbReference type="ARBA" id="ARBA00023136"/>
    </source>
</evidence>
<feature type="transmembrane region" description="Helical" evidence="7">
    <location>
        <begin position="98"/>
        <end position="127"/>
    </location>
</feature>
<dbReference type="SUPFAM" id="SSF103473">
    <property type="entry name" value="MFS general substrate transporter"/>
    <property type="match status" value="1"/>
</dbReference>
<reference evidence="9" key="1">
    <citation type="journal article" date="2019" name="Int. J. Syst. Evol. Microbiol.">
        <title>The Global Catalogue of Microorganisms (GCM) 10K type strain sequencing project: providing services to taxonomists for standard genome sequencing and annotation.</title>
        <authorList>
            <consortium name="The Broad Institute Genomics Platform"/>
            <consortium name="The Broad Institute Genome Sequencing Center for Infectious Disease"/>
            <person name="Wu L."/>
            <person name="Ma J."/>
        </authorList>
    </citation>
    <scope>NUCLEOTIDE SEQUENCE [LARGE SCALE GENOMIC DNA]</scope>
    <source>
        <strain evidence="9">NBRC 105830</strain>
    </source>
</reference>
<protein>
    <recommendedName>
        <fullName evidence="10">Major facilitator superfamily (MFS) profile domain-containing protein</fullName>
    </recommendedName>
</protein>
<dbReference type="Gene3D" id="1.20.1250.20">
    <property type="entry name" value="MFS general substrate transporter like domains"/>
    <property type="match status" value="1"/>
</dbReference>
<dbReference type="EMBL" id="BSUJ01000001">
    <property type="protein sequence ID" value="GMA20228.1"/>
    <property type="molecule type" value="Genomic_DNA"/>
</dbReference>
<dbReference type="InterPro" id="IPR010290">
    <property type="entry name" value="TM_effector"/>
</dbReference>
<evidence type="ECO:0000256" key="4">
    <source>
        <dbReference type="ARBA" id="ARBA00022692"/>
    </source>
</evidence>
<dbReference type="Pfam" id="PF05977">
    <property type="entry name" value="MFS_3"/>
    <property type="match status" value="1"/>
</dbReference>
<evidence type="ECO:0000313" key="9">
    <source>
        <dbReference type="Proteomes" id="UP001157109"/>
    </source>
</evidence>
<dbReference type="PANTHER" id="PTHR23513:SF11">
    <property type="entry name" value="STAPHYLOFERRIN A TRANSPORTER"/>
    <property type="match status" value="1"/>
</dbReference>
<gene>
    <name evidence="8" type="ORF">GCM10025862_22490</name>
</gene>
<evidence type="ECO:0000256" key="1">
    <source>
        <dbReference type="ARBA" id="ARBA00004651"/>
    </source>
</evidence>
<evidence type="ECO:0000256" key="3">
    <source>
        <dbReference type="ARBA" id="ARBA00022475"/>
    </source>
</evidence>
<evidence type="ECO:0000256" key="5">
    <source>
        <dbReference type="ARBA" id="ARBA00022989"/>
    </source>
</evidence>
<organism evidence="8 9">
    <name type="scientific">Arsenicicoccus piscis</name>
    <dbReference type="NCBI Taxonomy" id="673954"/>
    <lineage>
        <taxon>Bacteria</taxon>
        <taxon>Bacillati</taxon>
        <taxon>Actinomycetota</taxon>
        <taxon>Actinomycetes</taxon>
        <taxon>Micrococcales</taxon>
        <taxon>Intrasporangiaceae</taxon>
        <taxon>Arsenicicoccus</taxon>
    </lineage>
</organism>
<dbReference type="InterPro" id="IPR036259">
    <property type="entry name" value="MFS_trans_sf"/>
</dbReference>
<keyword evidence="4 7" id="KW-0812">Transmembrane</keyword>
<name>A0ABQ6HRD6_9MICO</name>
<evidence type="ECO:0000313" key="8">
    <source>
        <dbReference type="EMBL" id="GMA20228.1"/>
    </source>
</evidence>
<keyword evidence="5 7" id="KW-1133">Transmembrane helix</keyword>
<feature type="transmembrane region" description="Helical" evidence="7">
    <location>
        <begin position="18"/>
        <end position="37"/>
    </location>
</feature>